<gene>
    <name evidence="2" type="ORF">PCOR1329_LOCUS622</name>
</gene>
<sequence length="758" mass="82026">PDSVAAAAAPAESAAALVLVAEPAPPTAGTATPLGDGLDAAMVVDQLGAALGLLECASPSPSRAGARSRSRSRSPRGAPLALPLQVTAEDLRLWRAAWANHCAHGCSSDEASKRACWIGWARAHQWRGEACPGDWEDPPMPEDAAVQELSDAGEPHETAAPQLRRSGANSCLALSETSETEGAPIGLLDAAAELRAAFGIEEPDPPEFGHEAADADDADAALWRGVWGEAEQEAADADADAAVATSDDPHGAATGGTSESQASSLPLGSYVATPVDLVRARSPSPPPAPVPRAALPSLGEWSKPVVRNTKDIFSWAHDGLRALAATHGTSLLYDVKRAIHDATYTTAFTGIDAPGTAGAVLAASLEDILGEPVRPMRHLCSIEIAPEANKELAHLPHSLPEHMFTDIMDFWQPEMKASITKLLASEHGVTLKDLVAIVKEARHPQSSSRPVRTFARCARCRGWCSHPTGKVHWAGTPCPDWAPIGTNEGADGQSSCLLAIWAALRLVLQEVVVLHENSHRFDVEILRQLLGKTYIIFSHVVEPPEFGWPVRRQRRFTLLLHKTFVMEARSTLANTIPLFYRTLRCTLDQFCIADAAELKAELEWARNRPLSRARGVPVTDADLIPSSRAFLDSLTTWELENLREYQRGSPTPFVCHNLSQDAKKDRGWSSTECFLSAVIRNPQVIWYDAIQRWLTPFELGAAQGFPVREDLATPRGPSRALSSFNRARPRQRAQVMQQFGNSMNLHVCGVHWLYVLAE</sequence>
<dbReference type="Gene3D" id="3.40.50.150">
    <property type="entry name" value="Vaccinia Virus protein VP39"/>
    <property type="match status" value="1"/>
</dbReference>
<keyword evidence="3" id="KW-1185">Reference proteome</keyword>
<organism evidence="2 3">
    <name type="scientific">Prorocentrum cordatum</name>
    <dbReference type="NCBI Taxonomy" id="2364126"/>
    <lineage>
        <taxon>Eukaryota</taxon>
        <taxon>Sar</taxon>
        <taxon>Alveolata</taxon>
        <taxon>Dinophyceae</taxon>
        <taxon>Prorocentrales</taxon>
        <taxon>Prorocentraceae</taxon>
        <taxon>Prorocentrum</taxon>
    </lineage>
</organism>
<dbReference type="InterPro" id="IPR029063">
    <property type="entry name" value="SAM-dependent_MTases_sf"/>
</dbReference>
<comment type="caution">
    <text evidence="2">The sequence shown here is derived from an EMBL/GenBank/DDBJ whole genome shotgun (WGS) entry which is preliminary data.</text>
</comment>
<feature type="region of interest" description="Disordered" evidence="1">
    <location>
        <begin position="58"/>
        <end position="81"/>
    </location>
</feature>
<dbReference type="EMBL" id="CAUYUJ010000135">
    <property type="protein sequence ID" value="CAK0788900.1"/>
    <property type="molecule type" value="Genomic_DNA"/>
</dbReference>
<evidence type="ECO:0000313" key="3">
    <source>
        <dbReference type="Proteomes" id="UP001189429"/>
    </source>
</evidence>
<reference evidence="2" key="1">
    <citation type="submission" date="2023-10" db="EMBL/GenBank/DDBJ databases">
        <authorList>
            <person name="Chen Y."/>
            <person name="Shah S."/>
            <person name="Dougan E. K."/>
            <person name="Thang M."/>
            <person name="Chan C."/>
        </authorList>
    </citation>
    <scope>NUCLEOTIDE SEQUENCE [LARGE SCALE GENOMIC DNA]</scope>
</reference>
<evidence type="ECO:0000256" key="1">
    <source>
        <dbReference type="SAM" id="MobiDB-lite"/>
    </source>
</evidence>
<feature type="compositionally biased region" description="Acidic residues" evidence="1">
    <location>
        <begin position="230"/>
        <end position="239"/>
    </location>
</feature>
<feature type="region of interest" description="Disordered" evidence="1">
    <location>
        <begin position="230"/>
        <end position="265"/>
    </location>
</feature>
<evidence type="ECO:0000313" key="2">
    <source>
        <dbReference type="EMBL" id="CAK0788900.1"/>
    </source>
</evidence>
<name>A0ABN9PFE1_9DINO</name>
<dbReference type="SUPFAM" id="SSF53335">
    <property type="entry name" value="S-adenosyl-L-methionine-dependent methyltransferases"/>
    <property type="match status" value="1"/>
</dbReference>
<feature type="non-terminal residue" evidence="2">
    <location>
        <position position="758"/>
    </location>
</feature>
<dbReference type="Proteomes" id="UP001189429">
    <property type="component" value="Unassembled WGS sequence"/>
</dbReference>
<protein>
    <submittedName>
        <fullName evidence="2">Uncharacterized protein</fullName>
    </submittedName>
</protein>
<accession>A0ABN9PFE1</accession>
<proteinExistence type="predicted"/>
<feature type="compositionally biased region" description="Polar residues" evidence="1">
    <location>
        <begin position="255"/>
        <end position="265"/>
    </location>
</feature>
<feature type="non-terminal residue" evidence="2">
    <location>
        <position position="1"/>
    </location>
</feature>